<keyword evidence="5" id="KW-0732">Signal</keyword>
<dbReference type="AlphaFoldDB" id="A0A0M3IZQ1"/>
<evidence type="ECO:0000256" key="7">
    <source>
        <dbReference type="ARBA" id="ARBA00022989"/>
    </source>
</evidence>
<dbReference type="GO" id="GO:0009986">
    <property type="term" value="C:cell surface"/>
    <property type="evidence" value="ECO:0007669"/>
    <property type="project" value="TreeGrafter"/>
</dbReference>
<keyword evidence="3" id="KW-0245">EGF-like domain</keyword>
<evidence type="ECO:0000259" key="13">
    <source>
        <dbReference type="SMART" id="SM00187"/>
    </source>
</evidence>
<evidence type="ECO:0000256" key="6">
    <source>
        <dbReference type="ARBA" id="ARBA00022737"/>
    </source>
</evidence>
<keyword evidence="9" id="KW-0472">Membrane</keyword>
<feature type="domain" description="Integrin beta subunit VWA" evidence="13">
    <location>
        <begin position="80"/>
        <end position="242"/>
    </location>
</feature>
<dbReference type="Pfam" id="PF00362">
    <property type="entry name" value="Integrin_beta"/>
    <property type="match status" value="1"/>
</dbReference>
<dbReference type="InterPro" id="IPR033760">
    <property type="entry name" value="Integrin_beta_N"/>
</dbReference>
<dbReference type="GO" id="GO:0007160">
    <property type="term" value="P:cell-matrix adhesion"/>
    <property type="evidence" value="ECO:0007669"/>
    <property type="project" value="TreeGrafter"/>
</dbReference>
<keyword evidence="4 12" id="KW-0812">Transmembrane</keyword>
<dbReference type="Gene3D" id="3.30.1680.10">
    <property type="entry name" value="ligand-binding face of the semaphorins, domain 2"/>
    <property type="match status" value="1"/>
</dbReference>
<evidence type="ECO:0000256" key="1">
    <source>
        <dbReference type="ARBA" id="ARBA00004479"/>
    </source>
</evidence>
<comment type="similarity">
    <text evidence="2 12">Belongs to the integrin beta chain family.</text>
</comment>
<dbReference type="GO" id="GO:0005178">
    <property type="term" value="F:integrin binding"/>
    <property type="evidence" value="ECO:0007669"/>
    <property type="project" value="TreeGrafter"/>
</dbReference>
<protein>
    <recommendedName>
        <fullName evidence="12">Integrin beta</fullName>
    </recommendedName>
</protein>
<evidence type="ECO:0000313" key="16">
    <source>
        <dbReference type="WBParaSite" id="ASIM_0000073401-mRNA-1"/>
    </source>
</evidence>
<evidence type="ECO:0000256" key="11">
    <source>
        <dbReference type="ARBA" id="ARBA00023180"/>
    </source>
</evidence>
<dbReference type="PANTHER" id="PTHR10082">
    <property type="entry name" value="INTEGRIN BETA SUBUNIT"/>
    <property type="match status" value="1"/>
</dbReference>
<evidence type="ECO:0000256" key="10">
    <source>
        <dbReference type="ARBA" id="ARBA00023157"/>
    </source>
</evidence>
<dbReference type="GO" id="GO:0007229">
    <property type="term" value="P:integrin-mediated signaling pathway"/>
    <property type="evidence" value="ECO:0007669"/>
    <property type="project" value="UniProtKB-KW"/>
</dbReference>
<gene>
    <name evidence="14" type="ORF">ASIM_LOCUS634</name>
</gene>
<keyword evidence="8 12" id="KW-0401">Integrin</keyword>
<evidence type="ECO:0000313" key="14">
    <source>
        <dbReference type="EMBL" id="VDK17924.1"/>
    </source>
</evidence>
<evidence type="ECO:0000256" key="12">
    <source>
        <dbReference type="RuleBase" id="RU000633"/>
    </source>
</evidence>
<dbReference type="Pfam" id="PF17205">
    <property type="entry name" value="PSI_integrin"/>
    <property type="match status" value="1"/>
</dbReference>
<dbReference type="SMART" id="SM00187">
    <property type="entry name" value="INB"/>
    <property type="match status" value="1"/>
</dbReference>
<dbReference type="InterPro" id="IPR002369">
    <property type="entry name" value="Integrin_bsu_VWA"/>
</dbReference>
<dbReference type="OrthoDB" id="410592at2759"/>
<reference evidence="16" key="1">
    <citation type="submission" date="2017-02" db="UniProtKB">
        <authorList>
            <consortium name="WormBaseParasite"/>
        </authorList>
    </citation>
    <scope>IDENTIFICATION</scope>
</reference>
<keyword evidence="6" id="KW-0677">Repeat</keyword>
<dbReference type="GO" id="GO:0033627">
    <property type="term" value="P:cell adhesion mediated by integrin"/>
    <property type="evidence" value="ECO:0007669"/>
    <property type="project" value="TreeGrafter"/>
</dbReference>
<keyword evidence="11" id="KW-0325">Glycoprotein</keyword>
<evidence type="ECO:0000256" key="9">
    <source>
        <dbReference type="ARBA" id="ARBA00023136"/>
    </source>
</evidence>
<dbReference type="SUPFAM" id="SSF53300">
    <property type="entry name" value="vWA-like"/>
    <property type="match status" value="1"/>
</dbReference>
<dbReference type="GO" id="GO:0005925">
    <property type="term" value="C:focal adhesion"/>
    <property type="evidence" value="ECO:0007669"/>
    <property type="project" value="TreeGrafter"/>
</dbReference>
<keyword evidence="7" id="KW-1133">Transmembrane helix</keyword>
<dbReference type="EMBL" id="UYRR01000470">
    <property type="protein sequence ID" value="VDK17924.1"/>
    <property type="molecule type" value="Genomic_DNA"/>
</dbReference>
<dbReference type="Gene3D" id="3.40.50.410">
    <property type="entry name" value="von Willebrand factor, type A domain"/>
    <property type="match status" value="1"/>
</dbReference>
<reference evidence="14 15" key="2">
    <citation type="submission" date="2018-11" db="EMBL/GenBank/DDBJ databases">
        <authorList>
            <consortium name="Pathogen Informatics"/>
        </authorList>
    </citation>
    <scope>NUCLEOTIDE SEQUENCE [LARGE SCALE GENOMIC DNA]</scope>
</reference>
<dbReference type="Gene3D" id="6.20.50.10">
    <property type="match status" value="1"/>
</dbReference>
<evidence type="ECO:0000256" key="3">
    <source>
        <dbReference type="ARBA" id="ARBA00022536"/>
    </source>
</evidence>
<evidence type="ECO:0000256" key="5">
    <source>
        <dbReference type="ARBA" id="ARBA00022729"/>
    </source>
</evidence>
<dbReference type="GO" id="GO:0016477">
    <property type="term" value="P:cell migration"/>
    <property type="evidence" value="ECO:0007669"/>
    <property type="project" value="TreeGrafter"/>
</dbReference>
<dbReference type="GO" id="GO:0008305">
    <property type="term" value="C:integrin complex"/>
    <property type="evidence" value="ECO:0007669"/>
    <property type="project" value="TreeGrafter"/>
</dbReference>
<organism evidence="16">
    <name type="scientific">Anisakis simplex</name>
    <name type="common">Herring worm</name>
    <dbReference type="NCBI Taxonomy" id="6269"/>
    <lineage>
        <taxon>Eukaryota</taxon>
        <taxon>Metazoa</taxon>
        <taxon>Ecdysozoa</taxon>
        <taxon>Nematoda</taxon>
        <taxon>Chromadorea</taxon>
        <taxon>Rhabditida</taxon>
        <taxon>Spirurina</taxon>
        <taxon>Ascaridomorpha</taxon>
        <taxon>Ascaridoidea</taxon>
        <taxon>Anisakidae</taxon>
        <taxon>Anisakis</taxon>
        <taxon>Anisakis simplex complex</taxon>
    </lineage>
</organism>
<dbReference type="PANTHER" id="PTHR10082:SF60">
    <property type="entry name" value="INTEGRIN BETA-PS"/>
    <property type="match status" value="1"/>
</dbReference>
<dbReference type="Proteomes" id="UP000267096">
    <property type="component" value="Unassembled WGS sequence"/>
</dbReference>
<dbReference type="GO" id="GO:0098609">
    <property type="term" value="P:cell-cell adhesion"/>
    <property type="evidence" value="ECO:0007669"/>
    <property type="project" value="TreeGrafter"/>
</dbReference>
<comment type="subcellular location">
    <subcellularLocation>
        <location evidence="12">Cell membrane</location>
        <topology evidence="12">Single-pass type I membrane protein</topology>
    </subcellularLocation>
    <subcellularLocation>
        <location evidence="1">Membrane</location>
        <topology evidence="1">Single-pass type I membrane protein</topology>
    </subcellularLocation>
</comment>
<keyword evidence="15" id="KW-1185">Reference proteome</keyword>
<evidence type="ECO:0000256" key="8">
    <source>
        <dbReference type="ARBA" id="ARBA00023037"/>
    </source>
</evidence>
<dbReference type="InterPro" id="IPR015439">
    <property type="entry name" value="Integrin_b-2_sf"/>
</dbReference>
<keyword evidence="12" id="KW-0130">Cell adhesion</keyword>
<proteinExistence type="inferred from homology"/>
<name>A0A0M3IZQ1_ANISI</name>
<evidence type="ECO:0000313" key="15">
    <source>
        <dbReference type="Proteomes" id="UP000267096"/>
    </source>
</evidence>
<evidence type="ECO:0000256" key="2">
    <source>
        <dbReference type="ARBA" id="ARBA00007449"/>
    </source>
</evidence>
<dbReference type="SUPFAM" id="SSF103575">
    <property type="entry name" value="Plexin repeat"/>
    <property type="match status" value="1"/>
</dbReference>
<dbReference type="InterPro" id="IPR015812">
    <property type="entry name" value="Integrin_bsu"/>
</dbReference>
<accession>A0A0M3IZQ1</accession>
<dbReference type="InterPro" id="IPR036465">
    <property type="entry name" value="vWFA_dom_sf"/>
</dbReference>
<keyword evidence="10" id="KW-1015">Disulfide bond</keyword>
<dbReference type="PRINTS" id="PR01186">
    <property type="entry name" value="INTEGRINB"/>
</dbReference>
<sequence length="242" mass="27752">MILLEYQISRGFEAEVLHRRVGNAMVYGSNEKFVFLLVLSSVITTSLLNAQEYHDDPVTATVLESKQDFPCYSLPKENYTCSACIQFHDTCAWCSKVGFDDDNQHPRCDSLERLAEHGCPDDEIEFPKTTVQTAENQPLTNAGDIASEEEAIQLKPQRMVVNIRPKARVRFNVTYRQAVDYPVDLYYLMDLSYSMKDDKKKLSELGDLLAERMRAITKNFRLGFGSFIDKKLMPFVDPRPEK</sequence>
<evidence type="ECO:0000256" key="4">
    <source>
        <dbReference type="ARBA" id="ARBA00022692"/>
    </source>
</evidence>
<dbReference type="WBParaSite" id="ASIM_0000073401-mRNA-1">
    <property type="protein sequence ID" value="ASIM_0000073401-mRNA-1"/>
    <property type="gene ID" value="ASIM_0000073401"/>
</dbReference>